<feature type="chain" id="PRO_5002150349" description="Secreted protein" evidence="1">
    <location>
        <begin position="24"/>
        <end position="275"/>
    </location>
</feature>
<name>A0A0C2IEZ5_THEKT</name>
<reference evidence="2 3" key="1">
    <citation type="journal article" date="2014" name="Genome Biol. Evol.">
        <title>The genome of the myxosporean Thelohanellus kitauei shows adaptations to nutrient acquisition within its fish host.</title>
        <authorList>
            <person name="Yang Y."/>
            <person name="Xiong J."/>
            <person name="Zhou Z."/>
            <person name="Huo F."/>
            <person name="Miao W."/>
            <person name="Ran C."/>
            <person name="Liu Y."/>
            <person name="Zhang J."/>
            <person name="Feng J."/>
            <person name="Wang M."/>
            <person name="Wang M."/>
            <person name="Wang L."/>
            <person name="Yao B."/>
        </authorList>
    </citation>
    <scope>NUCLEOTIDE SEQUENCE [LARGE SCALE GENOMIC DNA]</scope>
    <source>
        <strain evidence="2">Wuqing</strain>
    </source>
</reference>
<protein>
    <recommendedName>
        <fullName evidence="4">Secreted protein</fullName>
    </recommendedName>
</protein>
<proteinExistence type="predicted"/>
<keyword evidence="3" id="KW-1185">Reference proteome</keyword>
<dbReference type="Proteomes" id="UP000031668">
    <property type="component" value="Unassembled WGS sequence"/>
</dbReference>
<evidence type="ECO:0008006" key="4">
    <source>
        <dbReference type="Google" id="ProtNLM"/>
    </source>
</evidence>
<accession>A0A0C2IEZ5</accession>
<sequence>MIGRKRSWLCIFMLCILEISFESNPDSGSSTRPLTTDVVDKMIKCLGEKHIKFCNEKPNLGELKTCANSSVEGADKISETVLEQIFTKLIEARGNNLLPTDRIPRYQTYLITKMNQYISERHSLHLLSQLKMKELIRGISRFAEVRENEYFEIYCTFKELIDVSSQFMKSVQSIYHELKQLADNHPKTDTEISNVKGITLSATKTLIKSIEESYSSVKFAFRIMFGSFISTLVISSLKEHDKIQDGLHDKIRRIRIETMSFTEPPEYIQAGIVFF</sequence>
<feature type="signal peptide" evidence="1">
    <location>
        <begin position="1"/>
        <end position="23"/>
    </location>
</feature>
<evidence type="ECO:0000313" key="2">
    <source>
        <dbReference type="EMBL" id="KII63888.1"/>
    </source>
</evidence>
<evidence type="ECO:0000313" key="3">
    <source>
        <dbReference type="Proteomes" id="UP000031668"/>
    </source>
</evidence>
<gene>
    <name evidence="2" type="ORF">RF11_05105</name>
</gene>
<organism evidence="2 3">
    <name type="scientific">Thelohanellus kitauei</name>
    <name type="common">Myxosporean</name>
    <dbReference type="NCBI Taxonomy" id="669202"/>
    <lineage>
        <taxon>Eukaryota</taxon>
        <taxon>Metazoa</taxon>
        <taxon>Cnidaria</taxon>
        <taxon>Myxozoa</taxon>
        <taxon>Myxosporea</taxon>
        <taxon>Bivalvulida</taxon>
        <taxon>Platysporina</taxon>
        <taxon>Myxobolidae</taxon>
        <taxon>Thelohanellus</taxon>
    </lineage>
</organism>
<keyword evidence="1" id="KW-0732">Signal</keyword>
<evidence type="ECO:0000256" key="1">
    <source>
        <dbReference type="SAM" id="SignalP"/>
    </source>
</evidence>
<dbReference type="EMBL" id="JWZT01004536">
    <property type="protein sequence ID" value="KII63888.1"/>
    <property type="molecule type" value="Genomic_DNA"/>
</dbReference>
<comment type="caution">
    <text evidence="2">The sequence shown here is derived from an EMBL/GenBank/DDBJ whole genome shotgun (WGS) entry which is preliminary data.</text>
</comment>
<dbReference type="AlphaFoldDB" id="A0A0C2IEZ5"/>